<proteinExistence type="predicted"/>
<evidence type="ECO:0000313" key="2">
    <source>
        <dbReference type="EMBL" id="MBO3656666.1"/>
    </source>
</evidence>
<dbReference type="STRING" id="29430.AHTJS_08005"/>
<feature type="transmembrane region" description="Helical" evidence="1">
    <location>
        <begin position="65"/>
        <end position="88"/>
    </location>
</feature>
<name>A0A1L6KMJ7_ACIHA</name>
<dbReference type="Proteomes" id="UP000463868">
    <property type="component" value="Chromosome"/>
</dbReference>
<keyword evidence="1" id="KW-0812">Transmembrane</keyword>
<evidence type="ECO:0000313" key="3">
    <source>
        <dbReference type="EMBL" id="NAR73806.1"/>
    </source>
</evidence>
<keyword evidence="1" id="KW-0472">Membrane</keyword>
<reference evidence="4 6" key="2">
    <citation type="submission" date="2019-03" db="EMBL/GenBank/DDBJ databases">
        <title>Complete genome sequence of two outbreak-associated Acinetobacter haemolyticus strains.</title>
        <authorList>
            <person name="Bai L."/>
            <person name="Zhang S.-C."/>
            <person name="Deng Y."/>
            <person name="Song C.-C."/>
            <person name="Kang G.-B."/>
            <person name="Dong Y."/>
            <person name="Wang Y."/>
            <person name="Gao F."/>
            <person name="Huang H."/>
        </authorList>
    </citation>
    <scope>NUCLEOTIDE SEQUENCE [LARGE SCALE GENOMIC DNA]</scope>
    <source>
        <strain evidence="4 6">TJR01</strain>
    </source>
</reference>
<reference evidence="3 7" key="3">
    <citation type="submission" date="2019-12" db="EMBL/GenBank/DDBJ databases">
        <title>Acinetobacter haemolyticus comparative genomics.</title>
        <authorList>
            <person name="Castro-Jaimes S."/>
            <person name="Bello-Lopez E."/>
            <person name="Velazquez-Acosta C."/>
            <person name="Volkow-Fernandez P."/>
            <person name="Lozano-Zarain P."/>
            <person name="Castillo Ramirez S."/>
            <person name="Cevallos M.A."/>
        </authorList>
    </citation>
    <scope>NUCLEOTIDE SEQUENCE [LARGE SCALE GENOMIC DNA]</scope>
    <source>
        <strain evidence="3 7">AN10</strain>
    </source>
</reference>
<evidence type="ECO:0000313" key="6">
    <source>
        <dbReference type="Proteomes" id="UP000294395"/>
    </source>
</evidence>
<dbReference type="GeneID" id="56329255"/>
<dbReference type="RefSeq" id="WP_005090518.1">
    <property type="nucleotide sequence ID" value="NZ_BKQF01000025.1"/>
</dbReference>
<feature type="transmembrane region" description="Helical" evidence="1">
    <location>
        <begin position="36"/>
        <end position="59"/>
    </location>
</feature>
<dbReference type="Proteomes" id="UP000451048">
    <property type="component" value="Unassembled WGS sequence"/>
</dbReference>
<dbReference type="EMBL" id="JAGFOT010000001">
    <property type="protein sequence ID" value="MBO3656666.1"/>
    <property type="molecule type" value="Genomic_DNA"/>
</dbReference>
<protein>
    <submittedName>
        <fullName evidence="3">Iron transporter</fullName>
    </submittedName>
</protein>
<accession>A0A1L6KMJ7</accession>
<reference evidence="5 8" key="1">
    <citation type="submission" date="2018-08" db="EMBL/GenBank/DDBJ databases">
        <title>Analysis of the genomic diversity of Mexican Acinetobacter haemolyticus clinical isolates.</title>
        <authorList>
            <person name="Castro-Jaimes S."/>
            <person name="Cevallos M.A."/>
        </authorList>
    </citation>
    <scope>NUCLEOTIDE SEQUENCE [LARGE SCALE GENOMIC DNA]</scope>
    <source>
        <strain evidence="5 8">AN43</strain>
    </source>
</reference>
<dbReference type="EMBL" id="CP031976">
    <property type="protein sequence ID" value="QHI13400.1"/>
    <property type="molecule type" value="Genomic_DNA"/>
</dbReference>
<organism evidence="3 7">
    <name type="scientific">Acinetobacter haemolyticus</name>
    <dbReference type="NCBI Taxonomy" id="29430"/>
    <lineage>
        <taxon>Bacteria</taxon>
        <taxon>Pseudomonadati</taxon>
        <taxon>Pseudomonadota</taxon>
        <taxon>Gammaproteobacteria</taxon>
        <taxon>Moraxellales</taxon>
        <taxon>Moraxellaceae</taxon>
        <taxon>Acinetobacter</taxon>
    </lineage>
</organism>
<dbReference type="Proteomes" id="UP000670925">
    <property type="component" value="Unassembled WGS sequence"/>
</dbReference>
<sequence length="115" mass="12898">MTIEASIPFVATKTISKKTIQRSALIKYRLMVLSRFVLAIFGGYYFSAITAMLIVFLFPTEPLKANAVLSVTMLAFIIHCALFIWVFMVNSTLKVWLSVVLPSVLMTLIYLSLQG</sequence>
<evidence type="ECO:0000313" key="4">
    <source>
        <dbReference type="EMBL" id="QBQ16227.1"/>
    </source>
</evidence>
<evidence type="ECO:0000313" key="8">
    <source>
        <dbReference type="Proteomes" id="UP000463868"/>
    </source>
</evidence>
<dbReference type="EMBL" id="WTTO01000026">
    <property type="protein sequence ID" value="NAR73806.1"/>
    <property type="molecule type" value="Genomic_DNA"/>
</dbReference>
<dbReference type="KEGG" id="ahl:AHTJS_08005"/>
<dbReference type="OrthoDB" id="6712326at2"/>
<gene>
    <name evidence="5" type="ORF">AhaeAN43_08420</name>
    <name evidence="4" type="ORF">AHTJR_08025</name>
    <name evidence="3" type="ORF">GPS52_09900</name>
    <name evidence="2" type="ORF">J5N55_00995</name>
</gene>
<evidence type="ECO:0000256" key="1">
    <source>
        <dbReference type="SAM" id="Phobius"/>
    </source>
</evidence>
<evidence type="ECO:0000313" key="7">
    <source>
        <dbReference type="Proteomes" id="UP000451048"/>
    </source>
</evidence>
<reference evidence="2" key="4">
    <citation type="submission" date="2021-03" db="EMBL/GenBank/DDBJ databases">
        <title>Acinetobacter spp. whole-genome sequenced from Terengganu.</title>
        <authorList>
            <person name="Mohd Rani F."/>
        </authorList>
    </citation>
    <scope>NUCLEOTIDE SEQUENCE</scope>
    <source>
        <strain evidence="2">AC1502</strain>
    </source>
</reference>
<dbReference type="Proteomes" id="UP000294395">
    <property type="component" value="Chromosome"/>
</dbReference>
<dbReference type="EMBL" id="CP038009">
    <property type="protein sequence ID" value="QBQ16227.1"/>
    <property type="molecule type" value="Genomic_DNA"/>
</dbReference>
<keyword evidence="1" id="KW-1133">Transmembrane helix</keyword>
<feature type="transmembrane region" description="Helical" evidence="1">
    <location>
        <begin position="95"/>
        <end position="113"/>
    </location>
</feature>
<dbReference type="AlphaFoldDB" id="A0A1L6KMJ7"/>
<evidence type="ECO:0000313" key="5">
    <source>
        <dbReference type="EMBL" id="QHI13400.1"/>
    </source>
</evidence>